<protein>
    <submittedName>
        <fullName evidence="1">Uncharacterized protein</fullName>
    </submittedName>
</protein>
<dbReference type="Proteomes" id="UP000220133">
    <property type="component" value="Chromosome"/>
</dbReference>
<organism evidence="1 2">
    <name type="scientific">Chitinophaga caeni</name>
    <dbReference type="NCBI Taxonomy" id="2029983"/>
    <lineage>
        <taxon>Bacteria</taxon>
        <taxon>Pseudomonadati</taxon>
        <taxon>Bacteroidota</taxon>
        <taxon>Chitinophagia</taxon>
        <taxon>Chitinophagales</taxon>
        <taxon>Chitinophagaceae</taxon>
        <taxon>Chitinophaga</taxon>
    </lineage>
</organism>
<dbReference type="AlphaFoldDB" id="A0A291QQM9"/>
<evidence type="ECO:0000313" key="1">
    <source>
        <dbReference type="EMBL" id="ATL46144.1"/>
    </source>
</evidence>
<keyword evidence="2" id="KW-1185">Reference proteome</keyword>
<reference evidence="1 2" key="1">
    <citation type="submission" date="2017-10" db="EMBL/GenBank/DDBJ databases">
        <title>Paenichitinophaga pekingensis gen. nov., sp. nov., isolated from activated sludge.</title>
        <authorList>
            <person name="Jin D."/>
            <person name="Kong X."/>
            <person name="Deng Y."/>
            <person name="Bai Z."/>
        </authorList>
    </citation>
    <scope>NUCLEOTIDE SEQUENCE [LARGE SCALE GENOMIC DNA]</scope>
    <source>
        <strain evidence="1 2">13</strain>
    </source>
</reference>
<evidence type="ECO:0000313" key="2">
    <source>
        <dbReference type="Proteomes" id="UP000220133"/>
    </source>
</evidence>
<dbReference type="EMBL" id="CP023777">
    <property type="protein sequence ID" value="ATL46144.1"/>
    <property type="molecule type" value="Genomic_DNA"/>
</dbReference>
<dbReference type="KEGG" id="cbae:COR50_02605"/>
<proteinExistence type="predicted"/>
<name>A0A291QQM9_9BACT</name>
<accession>A0A291QQM9</accession>
<gene>
    <name evidence="1" type="ORF">COR50_02605</name>
</gene>
<sequence>MNGLQDYTDSISLGLFYRVIGRFPVYALYNMHIVIWKGGINYFGTGCLVQGYNFIYIKN</sequence>